<gene>
    <name evidence="1" type="ORF">LCMAC101_00920</name>
</gene>
<dbReference type="EMBL" id="MK500327">
    <property type="protein sequence ID" value="QBK85505.1"/>
    <property type="molecule type" value="Genomic_DNA"/>
</dbReference>
<sequence length="39" mass="4806">MERLFWKNLPNFFKEIMWTFIFASKINILEVSKINIDEV</sequence>
<proteinExistence type="predicted"/>
<protein>
    <submittedName>
        <fullName evidence="1">Uncharacterized protein</fullName>
    </submittedName>
</protein>
<name>A0A481YRZ9_9VIRU</name>
<evidence type="ECO:0000313" key="1">
    <source>
        <dbReference type="EMBL" id="QBK85505.1"/>
    </source>
</evidence>
<organism evidence="1">
    <name type="scientific">Marseillevirus LCMAC101</name>
    <dbReference type="NCBI Taxonomy" id="2506602"/>
    <lineage>
        <taxon>Viruses</taxon>
        <taxon>Varidnaviria</taxon>
        <taxon>Bamfordvirae</taxon>
        <taxon>Nucleocytoviricota</taxon>
        <taxon>Megaviricetes</taxon>
        <taxon>Pimascovirales</taxon>
        <taxon>Pimascovirales incertae sedis</taxon>
        <taxon>Marseilleviridae</taxon>
    </lineage>
</organism>
<reference evidence="1" key="1">
    <citation type="journal article" date="2019" name="MBio">
        <title>Virus Genomes from Deep Sea Sediments Expand the Ocean Megavirome and Support Independent Origins of Viral Gigantism.</title>
        <authorList>
            <person name="Backstrom D."/>
            <person name="Yutin N."/>
            <person name="Jorgensen S.L."/>
            <person name="Dharamshi J."/>
            <person name="Homa F."/>
            <person name="Zaremba-Niedwiedzka K."/>
            <person name="Spang A."/>
            <person name="Wolf Y.I."/>
            <person name="Koonin E.V."/>
            <person name="Ettema T.J."/>
        </authorList>
    </citation>
    <scope>NUCLEOTIDE SEQUENCE</scope>
</reference>
<accession>A0A481YRZ9</accession>